<feature type="coiled-coil region" evidence="7">
    <location>
        <begin position="35"/>
        <end position="62"/>
    </location>
</feature>
<evidence type="ECO:0000256" key="7">
    <source>
        <dbReference type="SAM" id="Coils"/>
    </source>
</evidence>
<proteinExistence type="inferred from homology"/>
<gene>
    <name evidence="8" type="ORF">SAMN02745221_00331</name>
</gene>
<dbReference type="InterPro" id="IPR019933">
    <property type="entry name" value="DivIVA_domain"/>
</dbReference>
<evidence type="ECO:0000313" key="8">
    <source>
        <dbReference type="EMBL" id="SHG49214.1"/>
    </source>
</evidence>
<evidence type="ECO:0000256" key="2">
    <source>
        <dbReference type="ARBA" id="ARBA00009008"/>
    </source>
</evidence>
<evidence type="ECO:0000256" key="4">
    <source>
        <dbReference type="ARBA" id="ARBA00022618"/>
    </source>
</evidence>
<dbReference type="PANTHER" id="PTHR35794">
    <property type="entry name" value="CELL DIVISION PROTEIN DIVIVA"/>
    <property type="match status" value="1"/>
</dbReference>
<dbReference type="Proteomes" id="UP000242329">
    <property type="component" value="Unassembled WGS sequence"/>
</dbReference>
<dbReference type="AlphaFoldDB" id="A0A1M5K8P8"/>
<evidence type="ECO:0000313" key="9">
    <source>
        <dbReference type="Proteomes" id="UP000242329"/>
    </source>
</evidence>
<keyword evidence="4 8" id="KW-0132">Cell division</keyword>
<keyword evidence="9" id="KW-1185">Reference proteome</keyword>
<dbReference type="EMBL" id="FQWY01000004">
    <property type="protein sequence ID" value="SHG49214.1"/>
    <property type="molecule type" value="Genomic_DNA"/>
</dbReference>
<keyword evidence="3" id="KW-0963">Cytoplasm</keyword>
<accession>A0A1M5K8P8</accession>
<dbReference type="RefSeq" id="WP_073089274.1">
    <property type="nucleotide sequence ID" value="NZ_FQWY01000004.1"/>
</dbReference>
<evidence type="ECO:0000256" key="5">
    <source>
        <dbReference type="ARBA" id="ARBA00023054"/>
    </source>
</evidence>
<protein>
    <submittedName>
        <fullName evidence="8">Cell division initiation protein</fullName>
    </submittedName>
</protein>
<dbReference type="NCBIfam" id="TIGR03544">
    <property type="entry name" value="DivI1A_domain"/>
    <property type="match status" value="1"/>
</dbReference>
<keyword evidence="5 7" id="KW-0175">Coiled coil</keyword>
<sequence length="173" mass="20680">MLTPMEIRNQQFSRGMRGLKEEEVKNFLYYVAQNYEALYSENARLKEQIQRLEYELARYRKLEDTMNNSLILAQQAAEEYKANARKEAEFILENAKRRIAEMLFVYQEIIKRLNIFNAEMKAQLRSELELLEKNQSKIDEMADFFYSKDVKEIMEKLEKITLKEDEHGQDNGS</sequence>
<keyword evidence="6" id="KW-0131">Cell cycle</keyword>
<dbReference type="InterPro" id="IPR007793">
    <property type="entry name" value="DivIVA_fam"/>
</dbReference>
<organism evidence="8 9">
    <name type="scientific">Thermosyntropha lipolytica DSM 11003</name>
    <dbReference type="NCBI Taxonomy" id="1123382"/>
    <lineage>
        <taxon>Bacteria</taxon>
        <taxon>Bacillati</taxon>
        <taxon>Bacillota</taxon>
        <taxon>Clostridia</taxon>
        <taxon>Eubacteriales</taxon>
        <taxon>Syntrophomonadaceae</taxon>
        <taxon>Thermosyntropha</taxon>
    </lineage>
</organism>
<evidence type="ECO:0000256" key="6">
    <source>
        <dbReference type="ARBA" id="ARBA00023306"/>
    </source>
</evidence>
<dbReference type="Gene3D" id="6.10.250.660">
    <property type="match status" value="1"/>
</dbReference>
<comment type="similarity">
    <text evidence="2">Belongs to the DivIVA family.</text>
</comment>
<comment type="subcellular location">
    <subcellularLocation>
        <location evidence="1">Cytoplasm</location>
    </subcellularLocation>
</comment>
<reference evidence="9" key="1">
    <citation type="submission" date="2016-11" db="EMBL/GenBank/DDBJ databases">
        <authorList>
            <person name="Varghese N."/>
            <person name="Submissions S."/>
        </authorList>
    </citation>
    <scope>NUCLEOTIDE SEQUENCE [LARGE SCALE GENOMIC DNA]</scope>
    <source>
        <strain evidence="9">DSM 11003</strain>
    </source>
</reference>
<evidence type="ECO:0000256" key="1">
    <source>
        <dbReference type="ARBA" id="ARBA00004496"/>
    </source>
</evidence>
<dbReference type="STRING" id="1123382.SAMN02745221_00331"/>
<dbReference type="OrthoDB" id="9815492at2"/>
<name>A0A1M5K8P8_9FIRM</name>
<dbReference type="PANTHER" id="PTHR35794:SF2">
    <property type="entry name" value="CELL DIVISION PROTEIN DIVIVA"/>
    <property type="match status" value="1"/>
</dbReference>
<evidence type="ECO:0000256" key="3">
    <source>
        <dbReference type="ARBA" id="ARBA00022490"/>
    </source>
</evidence>
<dbReference type="GO" id="GO:0005737">
    <property type="term" value="C:cytoplasm"/>
    <property type="evidence" value="ECO:0007669"/>
    <property type="project" value="UniProtKB-SubCell"/>
</dbReference>
<dbReference type="Pfam" id="PF05103">
    <property type="entry name" value="DivIVA"/>
    <property type="match status" value="1"/>
</dbReference>
<dbReference type="GO" id="GO:0051301">
    <property type="term" value="P:cell division"/>
    <property type="evidence" value="ECO:0007669"/>
    <property type="project" value="UniProtKB-KW"/>
</dbReference>